<organism evidence="2 3">
    <name type="scientific">Natronogracilivirga saccharolytica</name>
    <dbReference type="NCBI Taxonomy" id="2812953"/>
    <lineage>
        <taxon>Bacteria</taxon>
        <taxon>Pseudomonadati</taxon>
        <taxon>Balneolota</taxon>
        <taxon>Balneolia</taxon>
        <taxon>Balneolales</taxon>
        <taxon>Cyclonatronaceae</taxon>
        <taxon>Natronogracilivirga</taxon>
    </lineage>
</organism>
<protein>
    <recommendedName>
        <fullName evidence="4">YtxH domain-containing protein</fullName>
    </recommendedName>
</protein>
<evidence type="ECO:0008006" key="4">
    <source>
        <dbReference type="Google" id="ProtNLM"/>
    </source>
</evidence>
<keyword evidence="1" id="KW-0812">Transmembrane</keyword>
<evidence type="ECO:0000313" key="3">
    <source>
        <dbReference type="Proteomes" id="UP000673975"/>
    </source>
</evidence>
<keyword evidence="1" id="KW-1133">Transmembrane helix</keyword>
<accession>A0A8J7RJG6</accession>
<sequence length="72" mass="7571">MSKSIYFIVAGVALGALGGFAYWHFIGCDTGSCPITSIWYHATAYGALMGGLLGSIISPQKKKEEGPETGEN</sequence>
<comment type="caution">
    <text evidence="2">The sequence shown here is derived from an EMBL/GenBank/DDBJ whole genome shotgun (WGS) entry which is preliminary data.</text>
</comment>
<dbReference type="RefSeq" id="WP_210509653.1">
    <property type="nucleotide sequence ID" value="NZ_JAFIDN010000001.1"/>
</dbReference>
<dbReference type="InterPro" id="IPR045764">
    <property type="entry name" value="DUF6132"/>
</dbReference>
<name>A0A8J7RJG6_9BACT</name>
<feature type="transmembrane region" description="Helical" evidence="1">
    <location>
        <begin position="38"/>
        <end position="57"/>
    </location>
</feature>
<evidence type="ECO:0000256" key="1">
    <source>
        <dbReference type="SAM" id="Phobius"/>
    </source>
</evidence>
<proteinExistence type="predicted"/>
<dbReference type="AlphaFoldDB" id="A0A8J7RJG6"/>
<reference evidence="2" key="1">
    <citation type="submission" date="2021-02" db="EMBL/GenBank/DDBJ databases">
        <title>Natronogracilivirga saccharolytica gen. nov. sp. nov. a new anaerobic, haloalkiliphilic carbohydrate-fermenting bacterium from soda lake and proposing of Cyclonatronumiaceae fam. nov. in the phylum Balneolaeota.</title>
        <authorList>
            <person name="Zhilina T.N."/>
            <person name="Sorokin D.Y."/>
            <person name="Zavarzina D.G."/>
            <person name="Toshchakov S.V."/>
            <person name="Kublanov I.V."/>
        </authorList>
    </citation>
    <scope>NUCLEOTIDE SEQUENCE</scope>
    <source>
        <strain evidence="2">Z-1702</strain>
    </source>
</reference>
<feature type="transmembrane region" description="Helical" evidence="1">
    <location>
        <begin position="5"/>
        <end position="26"/>
    </location>
</feature>
<dbReference type="Pfam" id="PF19628">
    <property type="entry name" value="DUF6132"/>
    <property type="match status" value="1"/>
</dbReference>
<keyword evidence="3" id="KW-1185">Reference proteome</keyword>
<evidence type="ECO:0000313" key="2">
    <source>
        <dbReference type="EMBL" id="MBP3191298.1"/>
    </source>
</evidence>
<keyword evidence="1" id="KW-0472">Membrane</keyword>
<dbReference type="EMBL" id="JAFIDN010000001">
    <property type="protein sequence ID" value="MBP3191298.1"/>
    <property type="molecule type" value="Genomic_DNA"/>
</dbReference>
<dbReference type="Proteomes" id="UP000673975">
    <property type="component" value="Unassembled WGS sequence"/>
</dbReference>
<gene>
    <name evidence="2" type="ORF">NATSA_01340</name>
</gene>